<dbReference type="AlphaFoldDB" id="A0A913WUH6"/>
<evidence type="ECO:0000256" key="3">
    <source>
        <dbReference type="ARBA" id="ARBA00020462"/>
    </source>
</evidence>
<dbReference type="OrthoDB" id="10260285at2759"/>
<dbReference type="RefSeq" id="XP_020894323.1">
    <property type="nucleotide sequence ID" value="XM_021038664.2"/>
</dbReference>
<feature type="region of interest" description="Disordered" evidence="5">
    <location>
        <begin position="358"/>
        <end position="463"/>
    </location>
</feature>
<dbReference type="GeneID" id="110233376"/>
<name>A0A913WUH6_EXADI</name>
<evidence type="ECO:0000313" key="6">
    <source>
        <dbReference type="EnsemblMetazoa" id="XP_020894323.1"/>
    </source>
</evidence>
<dbReference type="GO" id="GO:0016593">
    <property type="term" value="C:Cdc73/Paf1 complex"/>
    <property type="evidence" value="ECO:0007669"/>
    <property type="project" value="InterPro"/>
</dbReference>
<dbReference type="KEGG" id="epa:110233376"/>
<dbReference type="GO" id="GO:0003682">
    <property type="term" value="F:chromatin binding"/>
    <property type="evidence" value="ECO:0007669"/>
    <property type="project" value="TreeGrafter"/>
</dbReference>
<feature type="compositionally biased region" description="Acidic residues" evidence="5">
    <location>
        <begin position="406"/>
        <end position="440"/>
    </location>
</feature>
<dbReference type="Pfam" id="PF03985">
    <property type="entry name" value="Paf1"/>
    <property type="match status" value="1"/>
</dbReference>
<evidence type="ECO:0000256" key="1">
    <source>
        <dbReference type="ARBA" id="ARBA00004123"/>
    </source>
</evidence>
<evidence type="ECO:0000313" key="7">
    <source>
        <dbReference type="Proteomes" id="UP000887567"/>
    </source>
</evidence>
<accession>A0A913WUH6</accession>
<dbReference type="EnsemblMetazoa" id="XM_021038664.2">
    <property type="protein sequence ID" value="XP_020894323.1"/>
    <property type="gene ID" value="LOC110233376"/>
</dbReference>
<evidence type="ECO:0000256" key="2">
    <source>
        <dbReference type="ARBA" id="ARBA00007560"/>
    </source>
</evidence>
<feature type="compositionally biased region" description="Basic and acidic residues" evidence="5">
    <location>
        <begin position="10"/>
        <end position="21"/>
    </location>
</feature>
<dbReference type="Proteomes" id="UP000887567">
    <property type="component" value="Unplaced"/>
</dbReference>
<sequence length="463" mass="53411">MPPTIQGNDQKQDRHGSTRSKSDFVCRVKYNNSLPDIPFDAKFITYPFEGSRFVQYKPTSLEKNYKHELLTDVDLGVNIDLIDPNMYAFDPNATLDPADEKLLEEDSVVMPDQKRTRHHNKNVSWLRKTEYISTEYNRALTSNEMAETKVGYHIRKKFKGSDLYKDRESQLAAIENTFDAAKKPIHRHPSKSNITPVEILPVFPDFQMWSYACAHVVFDSDPTPRDQKGPAQIDEMSQAMIRGMVDASGDQFVAYFLPSNETLGKRKRDQETATDYMDEEEYEYKMAREYNWNVKNKSTKGYEENYFFVFREGEGVFYNELVTRVRLSKRRARGGIGGVRSAVSKLVVKHRELNDNEKKEQRMRFTQLEPGMLEEEEEGEEDDDDEFGGDDESSENAQDQEQQSKDDEEEGKDDKEEEDTNKDDEEDDEDDDDESLDDKDGDGQSSEAESSPAESNSDDEEAD</sequence>
<evidence type="ECO:0000256" key="4">
    <source>
        <dbReference type="ARBA" id="ARBA00023242"/>
    </source>
</evidence>
<feature type="compositionally biased region" description="Acidic residues" evidence="5">
    <location>
        <begin position="372"/>
        <end position="394"/>
    </location>
</feature>
<proteinExistence type="inferred from homology"/>
<organism evidence="6 7">
    <name type="scientific">Exaiptasia diaphana</name>
    <name type="common">Tropical sea anemone</name>
    <name type="synonym">Aiptasia pulchella</name>
    <dbReference type="NCBI Taxonomy" id="2652724"/>
    <lineage>
        <taxon>Eukaryota</taxon>
        <taxon>Metazoa</taxon>
        <taxon>Cnidaria</taxon>
        <taxon>Anthozoa</taxon>
        <taxon>Hexacorallia</taxon>
        <taxon>Actiniaria</taxon>
        <taxon>Aiptasiidae</taxon>
        <taxon>Exaiptasia</taxon>
    </lineage>
</organism>
<feature type="compositionally biased region" description="Low complexity" evidence="5">
    <location>
        <begin position="443"/>
        <end position="455"/>
    </location>
</feature>
<comment type="similarity">
    <text evidence="2">Belongs to the PAF1 family.</text>
</comment>
<dbReference type="InterPro" id="IPR007133">
    <property type="entry name" value="RNA_pol_II-assoc_Paf1"/>
</dbReference>
<dbReference type="PANTHER" id="PTHR23188:SF12">
    <property type="entry name" value="RNA POLYMERASE II-ASSOCIATED FACTOR 1 HOMOLOG"/>
    <property type="match status" value="1"/>
</dbReference>
<reference evidence="6" key="1">
    <citation type="submission" date="2022-11" db="UniProtKB">
        <authorList>
            <consortium name="EnsemblMetazoa"/>
        </authorList>
    </citation>
    <scope>IDENTIFICATION</scope>
</reference>
<comment type="subcellular location">
    <subcellularLocation>
        <location evidence="1">Nucleus</location>
    </subcellularLocation>
</comment>
<dbReference type="OMA" id="LVCRIKY"/>
<protein>
    <recommendedName>
        <fullName evidence="3">RNA polymerase II-associated factor 1 homolog</fullName>
    </recommendedName>
</protein>
<feature type="region of interest" description="Disordered" evidence="5">
    <location>
        <begin position="1"/>
        <end position="21"/>
    </location>
</feature>
<dbReference type="PANTHER" id="PTHR23188">
    <property type="entry name" value="RNA POLYMERASE II-ASSOCIATED FACTOR 1 HOMOLOG"/>
    <property type="match status" value="1"/>
</dbReference>
<keyword evidence="7" id="KW-1185">Reference proteome</keyword>
<evidence type="ECO:0000256" key="5">
    <source>
        <dbReference type="SAM" id="MobiDB-lite"/>
    </source>
</evidence>
<keyword evidence="4" id="KW-0539">Nucleus</keyword>
<dbReference type="GO" id="GO:0006368">
    <property type="term" value="P:transcription elongation by RNA polymerase II"/>
    <property type="evidence" value="ECO:0007669"/>
    <property type="project" value="InterPro"/>
</dbReference>
<dbReference type="GO" id="GO:0000993">
    <property type="term" value="F:RNA polymerase II complex binding"/>
    <property type="evidence" value="ECO:0007669"/>
    <property type="project" value="TreeGrafter"/>
</dbReference>